<evidence type="ECO:0000313" key="3">
    <source>
        <dbReference type="Proteomes" id="UP000293291"/>
    </source>
</evidence>
<sequence>MDVLAQACTAVASVVLIAVFPLEAFLVDRPWVQRFLGIEPHGIAHVHLWSFCIGARNALAGVGGLVGLWIVNRGDETVGTAVVVTVLTYMLLSSLAMAVADLLGYWLPRGGSVRGTVASSVLPAVALVSLAL</sequence>
<evidence type="ECO:0000256" key="1">
    <source>
        <dbReference type="SAM" id="Phobius"/>
    </source>
</evidence>
<feature type="transmembrane region" description="Helical" evidence="1">
    <location>
        <begin position="78"/>
        <end position="100"/>
    </location>
</feature>
<keyword evidence="1" id="KW-0472">Membrane</keyword>
<keyword evidence="1" id="KW-0812">Transmembrane</keyword>
<name>A0A4Q2SDT2_9ACTN</name>
<reference evidence="2 3" key="1">
    <citation type="submission" date="2019-01" db="EMBL/GenBank/DDBJ databases">
        <title>Novel species of Nocardioides.</title>
        <authorList>
            <person name="Liu Q."/>
            <person name="Xin Y.-H."/>
        </authorList>
    </citation>
    <scope>NUCLEOTIDE SEQUENCE [LARGE SCALE GENOMIC DNA]</scope>
    <source>
        <strain evidence="2 3">CGMCC 4.6875</strain>
    </source>
</reference>
<feature type="transmembrane region" description="Helical" evidence="1">
    <location>
        <begin position="48"/>
        <end position="71"/>
    </location>
</feature>
<dbReference type="OrthoDB" id="9803832at2"/>
<dbReference type="Proteomes" id="UP000293291">
    <property type="component" value="Unassembled WGS sequence"/>
</dbReference>
<evidence type="ECO:0000313" key="2">
    <source>
        <dbReference type="EMBL" id="RYC03202.1"/>
    </source>
</evidence>
<gene>
    <name evidence="2" type="ORF">EUA07_06505</name>
</gene>
<dbReference type="RefSeq" id="WP_129454193.1">
    <property type="nucleotide sequence ID" value="NZ_JACXYX010000009.1"/>
</dbReference>
<comment type="caution">
    <text evidence="2">The sequence shown here is derived from an EMBL/GenBank/DDBJ whole genome shotgun (WGS) entry which is preliminary data.</text>
</comment>
<dbReference type="InterPro" id="IPR009732">
    <property type="entry name" value="DUF1304"/>
</dbReference>
<dbReference type="Pfam" id="PF06993">
    <property type="entry name" value="DUF1304"/>
    <property type="match status" value="1"/>
</dbReference>
<organism evidence="2 3">
    <name type="scientific">Nocardioides ganghwensis</name>
    <dbReference type="NCBI Taxonomy" id="252230"/>
    <lineage>
        <taxon>Bacteria</taxon>
        <taxon>Bacillati</taxon>
        <taxon>Actinomycetota</taxon>
        <taxon>Actinomycetes</taxon>
        <taxon>Propionibacteriales</taxon>
        <taxon>Nocardioidaceae</taxon>
        <taxon>Nocardioides</taxon>
    </lineage>
</organism>
<keyword evidence="1" id="KW-1133">Transmembrane helix</keyword>
<dbReference type="EMBL" id="SDWU01000006">
    <property type="protein sequence ID" value="RYC03202.1"/>
    <property type="molecule type" value="Genomic_DNA"/>
</dbReference>
<proteinExistence type="predicted"/>
<protein>
    <submittedName>
        <fullName evidence="2">DUF1304 family protein</fullName>
    </submittedName>
</protein>
<dbReference type="AlphaFoldDB" id="A0A4Q2SDT2"/>
<keyword evidence="3" id="KW-1185">Reference proteome</keyword>
<accession>A0A4Q2SDT2</accession>